<dbReference type="GO" id="GO:0051010">
    <property type="term" value="F:microtubule plus-end binding"/>
    <property type="evidence" value="ECO:0007669"/>
    <property type="project" value="TreeGrafter"/>
</dbReference>
<keyword evidence="9" id="KW-0493">Microtubule</keyword>
<dbReference type="GO" id="GO:0051301">
    <property type="term" value="P:cell division"/>
    <property type="evidence" value="ECO:0007669"/>
    <property type="project" value="UniProtKB-KW"/>
</dbReference>
<dbReference type="STRING" id="1206466.K0KNL7"/>
<dbReference type="GO" id="GO:0005876">
    <property type="term" value="C:spindle microtubule"/>
    <property type="evidence" value="ECO:0007669"/>
    <property type="project" value="TreeGrafter"/>
</dbReference>
<dbReference type="AlphaFoldDB" id="K0KNL7"/>
<keyword evidence="8" id="KW-0132">Cell division</keyword>
<name>K0KNL7_WICCF</name>
<dbReference type="PANTHER" id="PTHR28025">
    <property type="entry name" value="DASH COMPLEX SUBUNIT DAD1"/>
    <property type="match status" value="1"/>
</dbReference>
<feature type="region of interest" description="Disordered" evidence="17">
    <location>
        <begin position="44"/>
        <end position="115"/>
    </location>
</feature>
<evidence type="ECO:0000313" key="18">
    <source>
        <dbReference type="EMBL" id="CCH42713.1"/>
    </source>
</evidence>
<evidence type="ECO:0000256" key="15">
    <source>
        <dbReference type="ARBA" id="ARBA00023328"/>
    </source>
</evidence>
<evidence type="ECO:0000256" key="11">
    <source>
        <dbReference type="ARBA" id="ARBA00022838"/>
    </source>
</evidence>
<evidence type="ECO:0000256" key="2">
    <source>
        <dbReference type="ARBA" id="ARBA00004186"/>
    </source>
</evidence>
<evidence type="ECO:0000256" key="1">
    <source>
        <dbReference type="ARBA" id="ARBA00004123"/>
    </source>
</evidence>
<dbReference type="GO" id="GO:0072686">
    <property type="term" value="C:mitotic spindle"/>
    <property type="evidence" value="ECO:0007669"/>
    <property type="project" value="InterPro"/>
</dbReference>
<comment type="subcellular location">
    <subcellularLocation>
        <location evidence="3">Chromosome</location>
        <location evidence="3">Centromere</location>
        <location evidence="3">Kinetochore</location>
    </subcellularLocation>
    <subcellularLocation>
        <location evidence="2">Cytoplasm</location>
        <location evidence="2">Cytoskeleton</location>
        <location evidence="2">Spindle</location>
    </subcellularLocation>
    <subcellularLocation>
        <location evidence="1">Nucleus</location>
    </subcellularLocation>
</comment>
<evidence type="ECO:0000256" key="10">
    <source>
        <dbReference type="ARBA" id="ARBA00022776"/>
    </source>
</evidence>
<evidence type="ECO:0000256" key="17">
    <source>
        <dbReference type="SAM" id="MobiDB-lite"/>
    </source>
</evidence>
<reference evidence="18 19" key="1">
    <citation type="journal article" date="2012" name="Eukaryot. Cell">
        <title>Draft genome sequence of Wickerhamomyces ciferrii NRRL Y-1031 F-60-10.</title>
        <authorList>
            <person name="Schneider J."/>
            <person name="Andrea H."/>
            <person name="Blom J."/>
            <person name="Jaenicke S."/>
            <person name="Ruckert C."/>
            <person name="Schorsch C."/>
            <person name="Szczepanowski R."/>
            <person name="Farwick M."/>
            <person name="Goesmann A."/>
            <person name="Puhler A."/>
            <person name="Schaffer S."/>
            <person name="Tauch A."/>
            <person name="Kohler T."/>
            <person name="Brinkrolf K."/>
        </authorList>
    </citation>
    <scope>NUCLEOTIDE SEQUENCE [LARGE SCALE GENOMIC DNA]</scope>
    <source>
        <strain evidence="19">ATCC 14091 / BCRC 22168 / CBS 111 / JCM 3599 / NBRC 0793 / NRRL Y-1031 F-60-10</strain>
    </source>
</reference>
<evidence type="ECO:0000256" key="13">
    <source>
        <dbReference type="ARBA" id="ARBA00023242"/>
    </source>
</evidence>
<evidence type="ECO:0000256" key="3">
    <source>
        <dbReference type="ARBA" id="ARBA00004629"/>
    </source>
</evidence>
<protein>
    <recommendedName>
        <fullName evidence="5">DASH complex subunit DAD1</fullName>
    </recommendedName>
    <alternativeName>
        <fullName evidence="16">Outer kinetochore protein DAD1</fullName>
    </alternativeName>
</protein>
<accession>K0KNL7</accession>
<sequence>MNSVLNNMDALNRSLESSVAVGKEFSSSADLWRNFYDGMQVMEELKHGQNEFQENEQAGEQPGEQPEGEGQDQGADEPQSQDQDVDMNPPPTDSINGDQDAVATQEDTQEDSQQN</sequence>
<evidence type="ECO:0000313" key="19">
    <source>
        <dbReference type="Proteomes" id="UP000009328"/>
    </source>
</evidence>
<dbReference type="InterPro" id="IPR013958">
    <property type="entry name" value="DASH_Dad1"/>
</dbReference>
<evidence type="ECO:0000256" key="16">
    <source>
        <dbReference type="ARBA" id="ARBA00030566"/>
    </source>
</evidence>
<gene>
    <name evidence="18" type="ORF">BN7_2257</name>
</gene>
<keyword evidence="19" id="KW-1185">Reference proteome</keyword>
<keyword evidence="7" id="KW-0963">Cytoplasm</keyword>
<evidence type="ECO:0000256" key="14">
    <source>
        <dbReference type="ARBA" id="ARBA00023306"/>
    </source>
</evidence>
<evidence type="ECO:0000256" key="7">
    <source>
        <dbReference type="ARBA" id="ARBA00022490"/>
    </source>
</evidence>
<keyword evidence="6" id="KW-0158">Chromosome</keyword>
<organism evidence="18 19">
    <name type="scientific">Wickerhamomyces ciferrii (strain ATCC 14091 / BCRC 22168 / CBS 111 / JCM 3599 / NBRC 0793 / NRRL Y-1031 F-60-10)</name>
    <name type="common">Yeast</name>
    <name type="synonym">Pichia ciferrii</name>
    <dbReference type="NCBI Taxonomy" id="1206466"/>
    <lineage>
        <taxon>Eukaryota</taxon>
        <taxon>Fungi</taxon>
        <taxon>Dikarya</taxon>
        <taxon>Ascomycota</taxon>
        <taxon>Saccharomycotina</taxon>
        <taxon>Saccharomycetes</taxon>
        <taxon>Phaffomycetales</taxon>
        <taxon>Wickerhamomycetaceae</taxon>
        <taxon>Wickerhamomyces</taxon>
    </lineage>
</organism>
<dbReference type="Pfam" id="PF08649">
    <property type="entry name" value="DASH_Dad1"/>
    <property type="match status" value="1"/>
</dbReference>
<evidence type="ECO:0000256" key="5">
    <source>
        <dbReference type="ARBA" id="ARBA00020261"/>
    </source>
</evidence>
<proteinExistence type="inferred from homology"/>
<comment type="similarity">
    <text evidence="4">Belongs to the DASH complex DAD1 family.</text>
</comment>
<dbReference type="Proteomes" id="UP000009328">
    <property type="component" value="Unassembled WGS sequence"/>
</dbReference>
<keyword evidence="10" id="KW-0498">Mitosis</keyword>
<keyword evidence="15" id="KW-0137">Centromere</keyword>
<evidence type="ECO:0000256" key="8">
    <source>
        <dbReference type="ARBA" id="ARBA00022618"/>
    </source>
</evidence>
<dbReference type="GO" id="GO:0042729">
    <property type="term" value="C:DASH complex"/>
    <property type="evidence" value="ECO:0007669"/>
    <property type="project" value="InterPro"/>
</dbReference>
<dbReference type="InParanoid" id="K0KNL7"/>
<evidence type="ECO:0000256" key="4">
    <source>
        <dbReference type="ARBA" id="ARBA00010146"/>
    </source>
</evidence>
<evidence type="ECO:0000256" key="12">
    <source>
        <dbReference type="ARBA" id="ARBA00023212"/>
    </source>
</evidence>
<evidence type="ECO:0000256" key="9">
    <source>
        <dbReference type="ARBA" id="ARBA00022701"/>
    </source>
</evidence>
<dbReference type="EMBL" id="CAIF01000051">
    <property type="protein sequence ID" value="CCH42713.1"/>
    <property type="molecule type" value="Genomic_DNA"/>
</dbReference>
<keyword evidence="13" id="KW-0539">Nucleus</keyword>
<dbReference type="PANTHER" id="PTHR28025:SF1">
    <property type="entry name" value="DASH COMPLEX SUBUNIT DAD1"/>
    <property type="match status" value="1"/>
</dbReference>
<keyword evidence="14" id="KW-0131">Cell cycle</keyword>
<evidence type="ECO:0000256" key="6">
    <source>
        <dbReference type="ARBA" id="ARBA00022454"/>
    </source>
</evidence>
<dbReference type="HOGENOM" id="CLU_2110822_0_0_1"/>
<feature type="compositionally biased region" description="Low complexity" evidence="17">
    <location>
        <begin position="55"/>
        <end position="65"/>
    </location>
</feature>
<comment type="caution">
    <text evidence="18">The sequence shown here is derived from an EMBL/GenBank/DDBJ whole genome shotgun (WGS) entry which is preliminary data.</text>
</comment>
<keyword evidence="12" id="KW-0206">Cytoskeleton</keyword>
<keyword evidence="11" id="KW-0995">Kinetochore</keyword>
<dbReference type="GO" id="GO:0044732">
    <property type="term" value="C:mitotic spindle pole body"/>
    <property type="evidence" value="ECO:0007669"/>
    <property type="project" value="TreeGrafter"/>
</dbReference>